<evidence type="ECO:0000313" key="5">
    <source>
        <dbReference type="EMBL" id="QIB67030.1"/>
    </source>
</evidence>
<organism evidence="5 6">
    <name type="scientific">Kineobactrum salinum</name>
    <dbReference type="NCBI Taxonomy" id="2708301"/>
    <lineage>
        <taxon>Bacteria</taxon>
        <taxon>Pseudomonadati</taxon>
        <taxon>Pseudomonadota</taxon>
        <taxon>Gammaproteobacteria</taxon>
        <taxon>Cellvibrionales</taxon>
        <taxon>Halieaceae</taxon>
        <taxon>Kineobactrum</taxon>
    </lineage>
</organism>
<keyword evidence="2" id="KW-0732">Signal</keyword>
<protein>
    <submittedName>
        <fullName evidence="5">Prolyl oligopeptidase family serine peptidase</fullName>
    </submittedName>
</protein>
<feature type="region of interest" description="Disordered" evidence="1">
    <location>
        <begin position="192"/>
        <end position="215"/>
    </location>
</feature>
<dbReference type="Proteomes" id="UP000477680">
    <property type="component" value="Chromosome"/>
</dbReference>
<dbReference type="InterPro" id="IPR011659">
    <property type="entry name" value="WD40"/>
</dbReference>
<dbReference type="Gene3D" id="2.120.10.30">
    <property type="entry name" value="TolB, C-terminal domain"/>
    <property type="match status" value="1"/>
</dbReference>
<dbReference type="PANTHER" id="PTHR11731">
    <property type="entry name" value="PROTEASE FAMILY S9B,C DIPEPTIDYL-PEPTIDASE IV-RELATED"/>
    <property type="match status" value="1"/>
</dbReference>
<dbReference type="Gene3D" id="3.40.50.1820">
    <property type="entry name" value="alpha/beta hydrolase"/>
    <property type="match status" value="1"/>
</dbReference>
<evidence type="ECO:0000256" key="1">
    <source>
        <dbReference type="SAM" id="MobiDB-lite"/>
    </source>
</evidence>
<gene>
    <name evidence="5" type="ORF">G3T16_18170</name>
</gene>
<dbReference type="GO" id="GO:0008236">
    <property type="term" value="F:serine-type peptidase activity"/>
    <property type="evidence" value="ECO:0007669"/>
    <property type="project" value="InterPro"/>
</dbReference>
<reference evidence="5 6" key="1">
    <citation type="submission" date="2020-02" db="EMBL/GenBank/DDBJ databases">
        <title>Genome sequencing for Kineobactrum sp. M2.</title>
        <authorList>
            <person name="Park S.-J."/>
        </authorList>
    </citation>
    <scope>NUCLEOTIDE SEQUENCE [LARGE SCALE GENOMIC DNA]</scope>
    <source>
        <strain evidence="5 6">M2</strain>
    </source>
</reference>
<dbReference type="Pfam" id="PF07676">
    <property type="entry name" value="PD40"/>
    <property type="match status" value="1"/>
</dbReference>
<proteinExistence type="predicted"/>
<dbReference type="InterPro" id="IPR050278">
    <property type="entry name" value="Serine_Prot_S9B/DPPIV"/>
</dbReference>
<dbReference type="EMBL" id="CP048711">
    <property type="protein sequence ID" value="QIB67030.1"/>
    <property type="molecule type" value="Genomic_DNA"/>
</dbReference>
<dbReference type="PANTHER" id="PTHR11731:SF193">
    <property type="entry name" value="DIPEPTIDYL PEPTIDASE 9"/>
    <property type="match status" value="1"/>
</dbReference>
<dbReference type="KEGG" id="kim:G3T16_18170"/>
<evidence type="ECO:0000259" key="3">
    <source>
        <dbReference type="Pfam" id="PF00326"/>
    </source>
</evidence>
<keyword evidence="6" id="KW-1185">Reference proteome</keyword>
<dbReference type="GO" id="GO:0008239">
    <property type="term" value="F:dipeptidyl-peptidase activity"/>
    <property type="evidence" value="ECO:0007669"/>
    <property type="project" value="TreeGrafter"/>
</dbReference>
<dbReference type="Pfam" id="PF00930">
    <property type="entry name" value="DPPIV_N"/>
    <property type="match status" value="1"/>
</dbReference>
<dbReference type="InterPro" id="IPR029058">
    <property type="entry name" value="AB_hydrolase_fold"/>
</dbReference>
<dbReference type="InterPro" id="IPR011042">
    <property type="entry name" value="6-blade_b-propeller_TolB-like"/>
</dbReference>
<sequence>MLRTVFLLTTWLLTTALAVAAQPDLELIMSDPDWIGNPPTDAYWSEDGQFVYYSQKREGENFSDLYRIAVDGGSSESVAPGDESASSNGSRVYSSDRQQVAWVHRGDIMLRNLASGETRQLTRTAAEESTPLFMVDGRALAFVRDGQHFIHEFDSGLQAQAADLRFEQDPAAEPDFDALRAQQLRNLATLRRERQREEAERAHEEERRAGDPAAAPAPIYISEEWEEVQRSLSPSGRYLLLVVRDKEAEEGQAGKMPNYVTADGYTAISETRRRVGRSLPPPQTLLLVDLASGSVSTVAYEPLPGYDSDPLAQLRKSAVRWHVREGADQEQVEALVKAPEQRPLTVERIEWNHEGSLAAVQLRAIDNKDRWLATLEPGEGRLRPQHRLNDPAWINWDHNEFGWLPDGRTLWYLSEESGYSHLYSKAVDQRRARQLTGGDFVVREPALDPAGEWFYLVANRSHPGNYEVYRVAASGGELEQLTELDGVVGFSLSPAGDQLLLTRSYIDRHEDLYIQAAATDASARQLTDTVSDAFKAVDWVIPEIVEVPSSHVEAPIYSKVYLPPDHQQGEAYPAVMFVHGAGYTQNAHRGWPYYFREFMFHTLLANEGYVVIDMDYRASKGYGRDWRTAIYRNMGRPELEDFRDGVNWLVHNYGVDPGRVGIYGGSYGGFMTFMALFLEPDLFAAGAALRPVADWMHYEYFYTANILNTPEVDPEAYHRSSPINYVQNLEAPLLIASGMQDDNVFFQDSVLVLQRLIELKKEDFEIAIYPLDPHGFVHPESWLDEYRRIYKLMQANLR</sequence>
<dbReference type="SUPFAM" id="SSF82171">
    <property type="entry name" value="DPP6 N-terminal domain-like"/>
    <property type="match status" value="1"/>
</dbReference>
<feature type="domain" description="Peptidase S9 prolyl oligopeptidase catalytic" evidence="3">
    <location>
        <begin position="603"/>
        <end position="797"/>
    </location>
</feature>
<dbReference type="SUPFAM" id="SSF53474">
    <property type="entry name" value="alpha/beta-Hydrolases"/>
    <property type="match status" value="1"/>
</dbReference>
<name>A0A6C0U4E4_9GAMM</name>
<feature type="compositionally biased region" description="Basic and acidic residues" evidence="1">
    <location>
        <begin position="192"/>
        <end position="210"/>
    </location>
</feature>
<feature type="chain" id="PRO_5025682002" evidence="2">
    <location>
        <begin position="21"/>
        <end position="798"/>
    </location>
</feature>
<evidence type="ECO:0000259" key="4">
    <source>
        <dbReference type="Pfam" id="PF00930"/>
    </source>
</evidence>
<dbReference type="InterPro" id="IPR002469">
    <property type="entry name" value="Peptidase_S9B_N"/>
</dbReference>
<feature type="domain" description="Dipeptidylpeptidase IV N-terminal" evidence="4">
    <location>
        <begin position="317"/>
        <end position="503"/>
    </location>
</feature>
<dbReference type="GO" id="GO:0006508">
    <property type="term" value="P:proteolysis"/>
    <property type="evidence" value="ECO:0007669"/>
    <property type="project" value="InterPro"/>
</dbReference>
<dbReference type="AlphaFoldDB" id="A0A6C0U4E4"/>
<feature type="signal peptide" evidence="2">
    <location>
        <begin position="1"/>
        <end position="20"/>
    </location>
</feature>
<dbReference type="Gene3D" id="2.140.10.30">
    <property type="entry name" value="Dipeptidylpeptidase IV, N-terminal domain"/>
    <property type="match status" value="1"/>
</dbReference>
<dbReference type="Pfam" id="PF00326">
    <property type="entry name" value="Peptidase_S9"/>
    <property type="match status" value="1"/>
</dbReference>
<dbReference type="InterPro" id="IPR001375">
    <property type="entry name" value="Peptidase_S9_cat"/>
</dbReference>
<accession>A0A6C0U4E4</accession>
<dbReference type="RefSeq" id="WP_163496458.1">
    <property type="nucleotide sequence ID" value="NZ_CP048711.1"/>
</dbReference>
<evidence type="ECO:0000313" key="6">
    <source>
        <dbReference type="Proteomes" id="UP000477680"/>
    </source>
</evidence>
<evidence type="ECO:0000256" key="2">
    <source>
        <dbReference type="SAM" id="SignalP"/>
    </source>
</evidence>